<organism evidence="1">
    <name type="scientific">human gut metagenome</name>
    <dbReference type="NCBI Taxonomy" id="408170"/>
    <lineage>
        <taxon>unclassified sequences</taxon>
        <taxon>metagenomes</taxon>
        <taxon>organismal metagenomes</taxon>
    </lineage>
</organism>
<accession>K1UMP7</accession>
<evidence type="ECO:0000313" key="1">
    <source>
        <dbReference type="EMBL" id="EKC79400.1"/>
    </source>
</evidence>
<dbReference type="Pfam" id="PF04860">
    <property type="entry name" value="Phage_portal"/>
    <property type="match status" value="1"/>
</dbReference>
<comment type="caution">
    <text evidence="1">The sequence shown here is derived from an EMBL/GenBank/DDBJ whole genome shotgun (WGS) entry which is preliminary data.</text>
</comment>
<dbReference type="InterPro" id="IPR006944">
    <property type="entry name" value="Phage/GTA_portal"/>
</dbReference>
<name>K1UMP7_9ZZZZ</name>
<dbReference type="AlphaFoldDB" id="K1UMP7"/>
<sequence>RLNYVTDTLLPYVVQWESEDSYKLPLPQERDAGVYVHGNVEALLRADPTTRANFYEKMIQNSVFNPDECRAKEEKNPIPGGWGKRFLVTKNLGSLESVLKGEESNA</sequence>
<dbReference type="EMBL" id="AJWY01001714">
    <property type="protein sequence ID" value="EKC79400.1"/>
    <property type="molecule type" value="Genomic_DNA"/>
</dbReference>
<feature type="non-terminal residue" evidence="1">
    <location>
        <position position="1"/>
    </location>
</feature>
<reference evidence="1" key="1">
    <citation type="journal article" date="2013" name="Environ. Microbiol.">
        <title>Microbiota from the distal guts of lean and obese adolescents exhibit partial functional redundancy besides clear differences in community structure.</title>
        <authorList>
            <person name="Ferrer M."/>
            <person name="Ruiz A."/>
            <person name="Lanza F."/>
            <person name="Haange S.B."/>
            <person name="Oberbach A."/>
            <person name="Till H."/>
            <person name="Bargiela R."/>
            <person name="Campoy C."/>
            <person name="Segura M.T."/>
            <person name="Richter M."/>
            <person name="von Bergen M."/>
            <person name="Seifert J."/>
            <person name="Suarez A."/>
        </authorList>
    </citation>
    <scope>NUCLEOTIDE SEQUENCE</scope>
</reference>
<proteinExistence type="predicted"/>
<gene>
    <name evidence="1" type="ORF">LEA_02479</name>
</gene>
<protein>
    <submittedName>
        <fullName evidence="1">Phage portal protein, family</fullName>
    </submittedName>
</protein>